<evidence type="ECO:0000313" key="3">
    <source>
        <dbReference type="Proteomes" id="UP000564378"/>
    </source>
</evidence>
<accession>A0A842HU61</accession>
<keyword evidence="1" id="KW-0472">Membrane</keyword>
<gene>
    <name evidence="2" type="ORF">H6P80_02890</name>
</gene>
<reference evidence="2 3" key="1">
    <citation type="submission" date="2020-08" db="EMBL/GenBank/DDBJ databases">
        <title>Draft genome sequence of Parasphingopyxis sp. GrpM-11.</title>
        <authorList>
            <person name="Oh J."/>
            <person name="Roh D.-H."/>
        </authorList>
    </citation>
    <scope>NUCLEOTIDE SEQUENCE [LARGE SCALE GENOMIC DNA]</scope>
    <source>
        <strain evidence="2 3">GrpM-11</strain>
    </source>
</reference>
<dbReference type="RefSeq" id="WP_185799834.1">
    <property type="nucleotide sequence ID" value="NZ_JACJVJ010000001.1"/>
</dbReference>
<feature type="transmembrane region" description="Helical" evidence="1">
    <location>
        <begin position="562"/>
        <end position="586"/>
    </location>
</feature>
<evidence type="ECO:0000313" key="2">
    <source>
        <dbReference type="EMBL" id="MBC2776562.1"/>
    </source>
</evidence>
<proteinExistence type="predicted"/>
<feature type="transmembrane region" description="Helical" evidence="1">
    <location>
        <begin position="521"/>
        <end position="541"/>
    </location>
</feature>
<sequence length="644" mass="70221">MEKVGLLFVHGIGQQERFEHLRTSVREYAELIKDAGAYEVAVTDRTAGWKRAPGDTEYGENALAPMTVSVIARTKERAGGEPFHIEIECHEVWWADLGGRETLSEKIAFWWWGLGQWSAPIFRELDPTGTSHVETGDLRRGEIDEDAKAKPGKGPLTAMPRSSAGNFLVEVGVRARLSLAGLCALFTLFSWALLKRLLGFLADAPSTTLIFQYIGDVRTYERRAAPNNSLASDPGQPLRVPIRRRMVAEMVGMATRGYARWYISAHSLGTVLAYNGITEIGHALPNYLSQAQWNALPAPFKSGEGVGRRDESDLHLMMPARPAWLGPDEVVNRRRLFKGLHGLLTYGSPLDKFAAIWPRIVASATDCIDGKPPFRGYCRWINLNSANDPVSGKIDSFSDPVLERVLPALENYGTTHDALPGLSHIRYFRSRERSADTRRIRQRREIMHWLIDGPDAIIGDDRPRAANARAAAQFVLIIVALSLLTGAVAVFAGGAMAWFGIVEAAAFSSLSEFWERFGQVWPPATGIAFALLALAGVSRWLREARLNAILARADGKGPVTRAFLRSQAIAAALCFLGTAAAILLGVAIDFCAFDPAPIGLACLAAIAGYATLAASAAAIAASFLLQAAINRLYTRPAARPKPGR</sequence>
<keyword evidence="1" id="KW-0812">Transmembrane</keyword>
<keyword evidence="3" id="KW-1185">Reference proteome</keyword>
<feature type="transmembrane region" description="Helical" evidence="1">
    <location>
        <begin position="598"/>
        <end position="625"/>
    </location>
</feature>
<organism evidence="2 3">
    <name type="scientific">Parasphingopyxis marina</name>
    <dbReference type="NCBI Taxonomy" id="2761622"/>
    <lineage>
        <taxon>Bacteria</taxon>
        <taxon>Pseudomonadati</taxon>
        <taxon>Pseudomonadota</taxon>
        <taxon>Alphaproteobacteria</taxon>
        <taxon>Sphingomonadales</taxon>
        <taxon>Sphingomonadaceae</taxon>
        <taxon>Parasphingopyxis</taxon>
    </lineage>
</organism>
<evidence type="ECO:0000256" key="1">
    <source>
        <dbReference type="SAM" id="Phobius"/>
    </source>
</evidence>
<dbReference type="Proteomes" id="UP000564378">
    <property type="component" value="Unassembled WGS sequence"/>
</dbReference>
<protein>
    <submittedName>
        <fullName evidence="2">Uncharacterized protein</fullName>
    </submittedName>
</protein>
<name>A0A842HU61_9SPHN</name>
<keyword evidence="1" id="KW-1133">Transmembrane helix</keyword>
<comment type="caution">
    <text evidence="2">The sequence shown here is derived from an EMBL/GenBank/DDBJ whole genome shotgun (WGS) entry which is preliminary data.</text>
</comment>
<feature type="transmembrane region" description="Helical" evidence="1">
    <location>
        <begin position="474"/>
        <end position="501"/>
    </location>
</feature>
<dbReference type="AlphaFoldDB" id="A0A842HU61"/>
<feature type="transmembrane region" description="Helical" evidence="1">
    <location>
        <begin position="177"/>
        <end position="194"/>
    </location>
</feature>
<dbReference type="EMBL" id="JACJVJ010000001">
    <property type="protein sequence ID" value="MBC2776562.1"/>
    <property type="molecule type" value="Genomic_DNA"/>
</dbReference>